<name>A0A6P5XKC9_DURZI</name>
<dbReference type="GeneID" id="111284440"/>
<reference evidence="3" key="1">
    <citation type="submission" date="2025-08" db="UniProtKB">
        <authorList>
            <consortium name="RefSeq"/>
        </authorList>
    </citation>
    <scope>IDENTIFICATION</scope>
    <source>
        <tissue evidence="3">Fruit stalk</tissue>
    </source>
</reference>
<dbReference type="GO" id="GO:0009506">
    <property type="term" value="C:plasmodesma"/>
    <property type="evidence" value="ECO:0007669"/>
    <property type="project" value="TreeGrafter"/>
</dbReference>
<evidence type="ECO:0000313" key="2">
    <source>
        <dbReference type="Proteomes" id="UP000515121"/>
    </source>
</evidence>
<dbReference type="GO" id="GO:0005886">
    <property type="term" value="C:plasma membrane"/>
    <property type="evidence" value="ECO:0007669"/>
    <property type="project" value="TreeGrafter"/>
</dbReference>
<organism evidence="2 3">
    <name type="scientific">Durio zibethinus</name>
    <name type="common">Durian</name>
    <dbReference type="NCBI Taxonomy" id="66656"/>
    <lineage>
        <taxon>Eukaryota</taxon>
        <taxon>Viridiplantae</taxon>
        <taxon>Streptophyta</taxon>
        <taxon>Embryophyta</taxon>
        <taxon>Tracheophyta</taxon>
        <taxon>Spermatophyta</taxon>
        <taxon>Magnoliopsida</taxon>
        <taxon>eudicotyledons</taxon>
        <taxon>Gunneridae</taxon>
        <taxon>Pentapetalae</taxon>
        <taxon>rosids</taxon>
        <taxon>malvids</taxon>
        <taxon>Malvales</taxon>
        <taxon>Malvaceae</taxon>
        <taxon>Helicteroideae</taxon>
        <taxon>Durio</taxon>
    </lineage>
</organism>
<dbReference type="InterPro" id="IPR040283">
    <property type="entry name" value="DDB_G0292058-like"/>
</dbReference>
<dbReference type="PANTHER" id="PTHR31414:SF13">
    <property type="entry name" value="TRANSMEMBRANE PROTEIN"/>
    <property type="match status" value="1"/>
</dbReference>
<gene>
    <name evidence="3" type="primary">LOC111284440</name>
</gene>
<sequence>MRSPRFCESGSYCNSRYYASIDISWILQVPVVSLVRIRETSCLHDGCLSLEHSLFSINDILPCVDNATAQETLLKSREVTSQLVEVINQVITNVSNINFSPNFPTMYFNQSVPLVPVLCNSLFPDLTDRICTAGEVNADNATYVSATGICTTTGRLTPAFYDQMTAVLQDCTFVRETFTGIYVEHRPGLRRYSRWIYTGLAMVSTALMLPLIFWVIYGRERRRRLYTKQLSEAPEADRDS</sequence>
<dbReference type="RefSeq" id="XP_022728834.1">
    <property type="nucleotide sequence ID" value="XM_022873099.1"/>
</dbReference>
<keyword evidence="1" id="KW-1133">Transmembrane helix</keyword>
<keyword evidence="1" id="KW-0472">Membrane</keyword>
<proteinExistence type="predicted"/>
<evidence type="ECO:0000313" key="3">
    <source>
        <dbReference type="RefSeq" id="XP_022728834.1"/>
    </source>
</evidence>
<protein>
    <submittedName>
        <fullName evidence="3">Uncharacterized protein LOC111284440</fullName>
    </submittedName>
</protein>
<evidence type="ECO:0000256" key="1">
    <source>
        <dbReference type="SAM" id="Phobius"/>
    </source>
</evidence>
<dbReference type="OrthoDB" id="1937321at2759"/>
<dbReference type="Proteomes" id="UP000515121">
    <property type="component" value="Unplaced"/>
</dbReference>
<feature type="transmembrane region" description="Helical" evidence="1">
    <location>
        <begin position="195"/>
        <end position="217"/>
    </location>
</feature>
<accession>A0A6P5XKC9</accession>
<dbReference type="KEGG" id="dzi:111284440"/>
<keyword evidence="2" id="KW-1185">Reference proteome</keyword>
<dbReference type="AlphaFoldDB" id="A0A6P5XKC9"/>
<dbReference type="PANTHER" id="PTHR31414">
    <property type="entry name" value="TRANSMEMBRANE PROTEIN DDB_G0292058"/>
    <property type="match status" value="1"/>
</dbReference>
<keyword evidence="1" id="KW-0812">Transmembrane</keyword>